<dbReference type="Proteomes" id="UP001201812">
    <property type="component" value="Unassembled WGS sequence"/>
</dbReference>
<keyword evidence="3" id="KW-1185">Reference proteome</keyword>
<name>A0AAD4MWM1_9BILA</name>
<feature type="region of interest" description="Disordered" evidence="1">
    <location>
        <begin position="100"/>
        <end position="133"/>
    </location>
</feature>
<dbReference type="AlphaFoldDB" id="A0AAD4MWM1"/>
<reference evidence="2" key="1">
    <citation type="submission" date="2022-01" db="EMBL/GenBank/DDBJ databases">
        <title>Genome Sequence Resource for Two Populations of Ditylenchus destructor, the Migratory Endoparasitic Phytonematode.</title>
        <authorList>
            <person name="Zhang H."/>
            <person name="Lin R."/>
            <person name="Xie B."/>
        </authorList>
    </citation>
    <scope>NUCLEOTIDE SEQUENCE</scope>
    <source>
        <strain evidence="2">BazhouSP</strain>
    </source>
</reference>
<evidence type="ECO:0000313" key="3">
    <source>
        <dbReference type="Proteomes" id="UP001201812"/>
    </source>
</evidence>
<feature type="compositionally biased region" description="Polar residues" evidence="1">
    <location>
        <begin position="194"/>
        <end position="217"/>
    </location>
</feature>
<gene>
    <name evidence="2" type="ORF">DdX_13366</name>
</gene>
<dbReference type="Gene3D" id="3.30.160.60">
    <property type="entry name" value="Classic Zinc Finger"/>
    <property type="match status" value="1"/>
</dbReference>
<feature type="region of interest" description="Disordered" evidence="1">
    <location>
        <begin position="181"/>
        <end position="237"/>
    </location>
</feature>
<organism evidence="2 3">
    <name type="scientific">Ditylenchus destructor</name>
    <dbReference type="NCBI Taxonomy" id="166010"/>
    <lineage>
        <taxon>Eukaryota</taxon>
        <taxon>Metazoa</taxon>
        <taxon>Ecdysozoa</taxon>
        <taxon>Nematoda</taxon>
        <taxon>Chromadorea</taxon>
        <taxon>Rhabditida</taxon>
        <taxon>Tylenchina</taxon>
        <taxon>Tylenchomorpha</taxon>
        <taxon>Sphaerularioidea</taxon>
        <taxon>Anguinidae</taxon>
        <taxon>Anguininae</taxon>
        <taxon>Ditylenchus</taxon>
    </lineage>
</organism>
<accession>A0AAD4MWM1</accession>
<dbReference type="EMBL" id="JAKKPZ010000053">
    <property type="protein sequence ID" value="KAI1705755.1"/>
    <property type="molecule type" value="Genomic_DNA"/>
</dbReference>
<comment type="caution">
    <text evidence="2">The sequence shown here is derived from an EMBL/GenBank/DDBJ whole genome shotgun (WGS) entry which is preliminary data.</text>
</comment>
<proteinExistence type="predicted"/>
<feature type="compositionally biased region" description="Acidic residues" evidence="1">
    <location>
        <begin position="181"/>
        <end position="190"/>
    </location>
</feature>
<evidence type="ECO:0000313" key="2">
    <source>
        <dbReference type="EMBL" id="KAI1705755.1"/>
    </source>
</evidence>
<sequence>MSDRETIPNVIKCCLCATESNTEQELEDHIITWHINLCDRFQCEQCLKQQKQAKFSTEANLKIHMDQEHGIRQFWFRTWSSPETSENSAKIRQLVEQSLNRSQREISLPDQSQPMDEIVRETPPSSPRSTHNPWNYSLDPCLAFSNAKIEVNVKEMDTKNGITSHSVRSGDEPIPVINISDSDESDNEGEEYNRAQQACATRSMESQLSASDTTSNFHPMPIVSERDQETNQSESQAVYIPRPMAKKCVNTKAAHSMIHRIRTARSVLSRNKRNPENNCLEKRNGLIKRSSKKCPNRACHDEKRHKCQQCPYSSNLRAAEGREAPLTKPGFEWPKSDAALLPNNPNLTADGGARSAADAHSARTVKVNFTSDCGEAAITCKILSNPIEECKVIQISQRRRTRQIV</sequence>
<protein>
    <submittedName>
        <fullName evidence="2">Zinc finger putative Transcription Factor family</fullName>
    </submittedName>
</protein>
<evidence type="ECO:0000256" key="1">
    <source>
        <dbReference type="SAM" id="MobiDB-lite"/>
    </source>
</evidence>